<sequence length="978" mass="107125">MALEQLEIHSKSYIVRWVKVEEGHTISWSIQPHKKSLNFGIVKHPGTGNAANAQHVVVEDTLLQPETAPEKQRRPSTAKNDASTAQIQLKAKGFIPIQWYGKCEADKVSRGTYSVAKGHGGMYGLVLDNTFSMAFSKTATFVLLTYPSNSPPQSALHLHAGQGGLTGPSATSLGKNQSPRLGATSSESVDSIPSHYANSGNKGSHARGPSDSQNTVATHHVGVLQKRRRKRGQGYARRFFSLDFASCTLSYYHNRNSSALRGAIPLGLAAIAADERMREINIDSGAEVWHLKTSSAKDFEEWTRALERASAIARGVEIDDAPSPERVQSRTSGLQITASHEDQEWEQAEAILSRIAGTRDAMRRLYNDMAPEAKKNSNPGLGLPTNSSPMLDDNNDLLGAPSEKKSFWKRRSGLPPTAQSQLVGRSIPSQLAVPAPTTVTTITANGSVTPSFRKSKNQEEIGVHDHVAALLAELDTVVLDFSTLLASSKRRRAPAQIFPSRNSMDSTSTGEFYDAEGGDPDRPQVLMIGRQSEEDTPPSDDDFVSDASSVSSVDEDDVSPNIGHAASLFPQKPKNLDPLPVSKVLKRRKVIPPAKVMPPSLVATLRKNVGKDLSTISMPVSANEPISLLQRVAEQLEYAQILDAAVAQKIPAQRLLHVAAFAISQLSSNRCKERAIRKPFNPMLGETFELVRTEKEVPGGFRLLVEKVSHRPVRTACQAESANWSFGQSSAPTQKFWGKSAELITEGRIRIVLRLPDGTEELYSWSVATVFLRNVVMGEKYVEPVGTMTVANDSTGAKATIEFKAKGMFGGRSEDVQVESYGPDGASTGFSLVGTWTTSLQLLENGKPVREIWHVGDLVDNAPQTYGLTTFAASLNEITEIEKGKLPATDSRLRPDQRAAERGDLDEAEEWKRRLEERQRAKRKEVEERGEVHKPRWFVKVDGGDEGEEVWKLKTGKEGYWEERSRGAFTGVEDIFAA</sequence>
<keyword evidence="2" id="KW-0813">Transport</keyword>
<feature type="region of interest" description="Disordered" evidence="5">
    <location>
        <begin position="492"/>
        <end position="570"/>
    </location>
</feature>
<dbReference type="Gene3D" id="2.60.120.680">
    <property type="entry name" value="GOLD domain"/>
    <property type="match status" value="1"/>
</dbReference>
<dbReference type="GO" id="GO:0030011">
    <property type="term" value="P:maintenance of cell polarity"/>
    <property type="evidence" value="ECO:0007669"/>
    <property type="project" value="TreeGrafter"/>
</dbReference>
<dbReference type="Gene3D" id="3.30.70.3490">
    <property type="match status" value="1"/>
</dbReference>
<dbReference type="GO" id="GO:0005886">
    <property type="term" value="C:plasma membrane"/>
    <property type="evidence" value="ECO:0007669"/>
    <property type="project" value="TreeGrafter"/>
</dbReference>
<dbReference type="SMART" id="SM00233">
    <property type="entry name" value="PH"/>
    <property type="match status" value="1"/>
</dbReference>
<dbReference type="GeneID" id="36569536"/>
<dbReference type="Pfam" id="PF01237">
    <property type="entry name" value="Oxysterol_BP"/>
    <property type="match status" value="1"/>
</dbReference>
<dbReference type="GO" id="GO:0097038">
    <property type="term" value="C:perinuclear endoplasmic reticulum"/>
    <property type="evidence" value="ECO:0007669"/>
    <property type="project" value="TreeGrafter"/>
</dbReference>
<dbReference type="GO" id="GO:0034727">
    <property type="term" value="P:piecemeal microautophagy of the nucleus"/>
    <property type="evidence" value="ECO:0007669"/>
    <property type="project" value="TreeGrafter"/>
</dbReference>
<feature type="region of interest" description="Disordered" evidence="5">
    <location>
        <begin position="886"/>
        <end position="906"/>
    </location>
</feature>
<dbReference type="InterPro" id="IPR011993">
    <property type="entry name" value="PH-like_dom_sf"/>
</dbReference>
<evidence type="ECO:0000256" key="3">
    <source>
        <dbReference type="ARBA" id="ARBA00023055"/>
    </source>
</evidence>
<dbReference type="GO" id="GO:0005829">
    <property type="term" value="C:cytosol"/>
    <property type="evidence" value="ECO:0007669"/>
    <property type="project" value="TreeGrafter"/>
</dbReference>
<organism evidence="7 8">
    <name type="scientific">Amorphotheca resinae ATCC 22711</name>
    <dbReference type="NCBI Taxonomy" id="857342"/>
    <lineage>
        <taxon>Eukaryota</taxon>
        <taxon>Fungi</taxon>
        <taxon>Dikarya</taxon>
        <taxon>Ascomycota</taxon>
        <taxon>Pezizomycotina</taxon>
        <taxon>Leotiomycetes</taxon>
        <taxon>Helotiales</taxon>
        <taxon>Amorphothecaceae</taxon>
        <taxon>Amorphotheca</taxon>
    </lineage>
</organism>
<name>A0A2T3BDA8_AMORE</name>
<dbReference type="InterPro" id="IPR041680">
    <property type="entry name" value="PH_8"/>
</dbReference>
<dbReference type="GO" id="GO:0032934">
    <property type="term" value="F:sterol binding"/>
    <property type="evidence" value="ECO:0007669"/>
    <property type="project" value="TreeGrafter"/>
</dbReference>
<dbReference type="InterPro" id="IPR001849">
    <property type="entry name" value="PH_domain"/>
</dbReference>
<dbReference type="GO" id="GO:0120009">
    <property type="term" value="P:intermembrane lipid transfer"/>
    <property type="evidence" value="ECO:0007669"/>
    <property type="project" value="UniProtKB-ARBA"/>
</dbReference>
<feature type="region of interest" description="Disordered" evidence="5">
    <location>
        <begin position="154"/>
        <end position="229"/>
    </location>
</feature>
<evidence type="ECO:0000259" key="6">
    <source>
        <dbReference type="PROSITE" id="PS50003"/>
    </source>
</evidence>
<dbReference type="SUPFAM" id="SSF144000">
    <property type="entry name" value="Oxysterol-binding protein-like"/>
    <property type="match status" value="1"/>
</dbReference>
<evidence type="ECO:0000313" key="7">
    <source>
        <dbReference type="EMBL" id="PSS27323.1"/>
    </source>
</evidence>
<dbReference type="PANTHER" id="PTHR10972:SF203">
    <property type="entry name" value="OXYSTEROL-BINDING PROTEIN HOMOLOG 3"/>
    <property type="match status" value="1"/>
</dbReference>
<gene>
    <name evidence="7" type="ORF">M430DRAFT_111964</name>
</gene>
<dbReference type="InParanoid" id="A0A2T3BDA8"/>
<dbReference type="Gene3D" id="2.40.160.120">
    <property type="match status" value="1"/>
</dbReference>
<dbReference type="FunFam" id="2.30.29.30:FF:000369">
    <property type="entry name" value="Oxysterol binding protein"/>
    <property type="match status" value="1"/>
</dbReference>
<accession>A0A2T3BDA8</accession>
<dbReference type="PROSITE" id="PS50003">
    <property type="entry name" value="PH_DOMAIN"/>
    <property type="match status" value="1"/>
</dbReference>
<dbReference type="RefSeq" id="XP_024724848.1">
    <property type="nucleotide sequence ID" value="XM_024861455.1"/>
</dbReference>
<protein>
    <recommendedName>
        <fullName evidence="6">PH domain-containing protein</fullName>
    </recommendedName>
</protein>
<dbReference type="AlphaFoldDB" id="A0A2T3BDA8"/>
<dbReference type="GO" id="GO:0006897">
    <property type="term" value="P:endocytosis"/>
    <property type="evidence" value="ECO:0007669"/>
    <property type="project" value="TreeGrafter"/>
</dbReference>
<feature type="domain" description="PH" evidence="6">
    <location>
        <begin position="217"/>
        <end position="311"/>
    </location>
</feature>
<evidence type="ECO:0000313" key="8">
    <source>
        <dbReference type="Proteomes" id="UP000241818"/>
    </source>
</evidence>
<dbReference type="FunCoup" id="A0A2T3BDA8">
    <property type="interactions" value="93"/>
</dbReference>
<evidence type="ECO:0000256" key="4">
    <source>
        <dbReference type="ARBA" id="ARBA00023121"/>
    </source>
</evidence>
<feature type="compositionally biased region" description="Polar residues" evidence="5">
    <location>
        <begin position="499"/>
        <end position="510"/>
    </location>
</feature>
<dbReference type="PANTHER" id="PTHR10972">
    <property type="entry name" value="OXYSTEROL-BINDING PROTEIN-RELATED"/>
    <property type="match status" value="1"/>
</dbReference>
<proteinExistence type="inferred from homology"/>
<dbReference type="EMBL" id="KZ679006">
    <property type="protein sequence ID" value="PSS27323.1"/>
    <property type="molecule type" value="Genomic_DNA"/>
</dbReference>
<keyword evidence="8" id="KW-1185">Reference proteome</keyword>
<evidence type="ECO:0000256" key="1">
    <source>
        <dbReference type="ARBA" id="ARBA00008842"/>
    </source>
</evidence>
<dbReference type="Proteomes" id="UP000241818">
    <property type="component" value="Unassembled WGS sequence"/>
</dbReference>
<dbReference type="GO" id="GO:0032541">
    <property type="term" value="C:cortical endoplasmic reticulum"/>
    <property type="evidence" value="ECO:0007669"/>
    <property type="project" value="TreeGrafter"/>
</dbReference>
<dbReference type="FunFam" id="2.40.160.120:FF:000001">
    <property type="entry name" value="Oxysterol-binding protein"/>
    <property type="match status" value="1"/>
</dbReference>
<dbReference type="Pfam" id="PF15409">
    <property type="entry name" value="PH_8"/>
    <property type="match status" value="1"/>
</dbReference>
<evidence type="ECO:0000256" key="2">
    <source>
        <dbReference type="ARBA" id="ARBA00022448"/>
    </source>
</evidence>
<dbReference type="InterPro" id="IPR037239">
    <property type="entry name" value="OSBP_sf"/>
</dbReference>
<dbReference type="STRING" id="857342.A0A2T3BDA8"/>
<dbReference type="InterPro" id="IPR000648">
    <property type="entry name" value="Oxysterol-bd"/>
</dbReference>
<feature type="compositionally biased region" description="Polar residues" evidence="5">
    <location>
        <begin position="168"/>
        <end position="202"/>
    </location>
</feature>
<dbReference type="SUPFAM" id="SSF50729">
    <property type="entry name" value="PH domain-like"/>
    <property type="match status" value="1"/>
</dbReference>
<dbReference type="GO" id="GO:0035621">
    <property type="term" value="P:ER to Golgi ceramide transport"/>
    <property type="evidence" value="ECO:0007669"/>
    <property type="project" value="TreeGrafter"/>
</dbReference>
<feature type="compositionally biased region" description="Acidic residues" evidence="5">
    <location>
        <begin position="534"/>
        <end position="544"/>
    </location>
</feature>
<reference evidence="7 8" key="1">
    <citation type="journal article" date="2018" name="New Phytol.">
        <title>Comparative genomics and transcriptomics depict ericoid mycorrhizal fungi as versatile saprotrophs and plant mutualists.</title>
        <authorList>
            <person name="Martino E."/>
            <person name="Morin E."/>
            <person name="Grelet G.A."/>
            <person name="Kuo A."/>
            <person name="Kohler A."/>
            <person name="Daghino S."/>
            <person name="Barry K.W."/>
            <person name="Cichocki N."/>
            <person name="Clum A."/>
            <person name="Dockter R.B."/>
            <person name="Hainaut M."/>
            <person name="Kuo R.C."/>
            <person name="LaButti K."/>
            <person name="Lindahl B.D."/>
            <person name="Lindquist E.A."/>
            <person name="Lipzen A."/>
            <person name="Khouja H.R."/>
            <person name="Magnuson J."/>
            <person name="Murat C."/>
            <person name="Ohm R.A."/>
            <person name="Singer S.W."/>
            <person name="Spatafora J.W."/>
            <person name="Wang M."/>
            <person name="Veneault-Fourrey C."/>
            <person name="Henrissat B."/>
            <person name="Grigoriev I.V."/>
            <person name="Martin F.M."/>
            <person name="Perotto S."/>
        </authorList>
    </citation>
    <scope>NUCLEOTIDE SEQUENCE [LARGE SCALE GENOMIC DNA]</scope>
    <source>
        <strain evidence="7 8">ATCC 22711</strain>
    </source>
</reference>
<dbReference type="SUPFAM" id="SSF101576">
    <property type="entry name" value="Supernatant protein factor (SPF), C-terminal domain"/>
    <property type="match status" value="1"/>
</dbReference>
<comment type="similarity">
    <text evidence="1">Belongs to the OSBP family.</text>
</comment>
<dbReference type="GO" id="GO:0006887">
    <property type="term" value="P:exocytosis"/>
    <property type="evidence" value="ECO:0007669"/>
    <property type="project" value="TreeGrafter"/>
</dbReference>
<keyword evidence="4" id="KW-0446">Lipid-binding</keyword>
<dbReference type="CDD" id="cd13289">
    <property type="entry name" value="PH_Osh3p_yeast"/>
    <property type="match status" value="1"/>
</dbReference>
<dbReference type="OrthoDB" id="1854502at2759"/>
<dbReference type="Gene3D" id="2.30.29.30">
    <property type="entry name" value="Pleckstrin-homology domain (PH domain)/Phosphotyrosine-binding domain (PTB)"/>
    <property type="match status" value="1"/>
</dbReference>
<dbReference type="InterPro" id="IPR036598">
    <property type="entry name" value="GOLD_dom_sf"/>
</dbReference>
<evidence type="ECO:0000256" key="5">
    <source>
        <dbReference type="SAM" id="MobiDB-lite"/>
    </source>
</evidence>
<keyword evidence="3" id="KW-0445">Lipid transport</keyword>